<dbReference type="PANTHER" id="PTHR43674:SF2">
    <property type="entry name" value="BETA-UREIDOPROPIONASE"/>
    <property type="match status" value="1"/>
</dbReference>
<comment type="caution">
    <text evidence="3">The sequence shown here is derived from an EMBL/GenBank/DDBJ whole genome shotgun (WGS) entry which is preliminary data.</text>
</comment>
<evidence type="ECO:0000313" key="4">
    <source>
        <dbReference type="Proteomes" id="UP000178526"/>
    </source>
</evidence>
<sequence length="273" mass="30390">MEPEICNIEKNVNESLRLIHQAADKGVKLAVLPELCNSGYIYNSREEAFACAENVPDGPTTKAWLNAAKERNIYICAGITEREENRLYNSVAVVGPDGFIGIYRKTHLWNEEKMWFTPGDAGFPVFELPFGKIGNRICYDGWFPEVTRIYIAQGADIICDSTNWVIVPGIQTPEKPAAAYTASALSLMSSVYTICADRTGVERGCTYLGNSCVIDPAGNFVAGPASFDKAEVVVAEINVMAARYRHWSEFNNPHTDRRTDLYDNLLGYKPKEK</sequence>
<organism evidence="3 4">
    <name type="scientific">Candidatus Schekmanbacteria bacterium GWA2_38_11</name>
    <dbReference type="NCBI Taxonomy" id="1817876"/>
    <lineage>
        <taxon>Bacteria</taxon>
        <taxon>Candidatus Schekmaniibacteriota</taxon>
    </lineage>
</organism>
<dbReference type="SUPFAM" id="SSF56317">
    <property type="entry name" value="Carbon-nitrogen hydrolase"/>
    <property type="match status" value="1"/>
</dbReference>
<dbReference type="PROSITE" id="PS50263">
    <property type="entry name" value="CN_HYDROLASE"/>
    <property type="match status" value="1"/>
</dbReference>
<dbReference type="Gene3D" id="3.60.110.10">
    <property type="entry name" value="Carbon-nitrogen hydrolase"/>
    <property type="match status" value="1"/>
</dbReference>
<dbReference type="GO" id="GO:0016811">
    <property type="term" value="F:hydrolase activity, acting on carbon-nitrogen (but not peptide) bonds, in linear amides"/>
    <property type="evidence" value="ECO:0007669"/>
    <property type="project" value="UniProtKB-ARBA"/>
</dbReference>
<evidence type="ECO:0000259" key="2">
    <source>
        <dbReference type="PROSITE" id="PS50263"/>
    </source>
</evidence>
<evidence type="ECO:0000256" key="1">
    <source>
        <dbReference type="ARBA" id="ARBA00022801"/>
    </source>
</evidence>
<gene>
    <name evidence="3" type="ORF">A2042_00805</name>
</gene>
<dbReference type="AlphaFoldDB" id="A0A1F7RAE5"/>
<dbReference type="InterPro" id="IPR036526">
    <property type="entry name" value="C-N_Hydrolase_sf"/>
</dbReference>
<name>A0A1F7RAE5_9BACT</name>
<dbReference type="Proteomes" id="UP000178526">
    <property type="component" value="Unassembled WGS sequence"/>
</dbReference>
<proteinExistence type="predicted"/>
<reference evidence="3 4" key="1">
    <citation type="journal article" date="2016" name="Nat. Commun.">
        <title>Thousands of microbial genomes shed light on interconnected biogeochemical processes in an aquifer system.</title>
        <authorList>
            <person name="Anantharaman K."/>
            <person name="Brown C.T."/>
            <person name="Hug L.A."/>
            <person name="Sharon I."/>
            <person name="Castelle C.J."/>
            <person name="Probst A.J."/>
            <person name="Thomas B.C."/>
            <person name="Singh A."/>
            <person name="Wilkins M.J."/>
            <person name="Karaoz U."/>
            <person name="Brodie E.L."/>
            <person name="Williams K.H."/>
            <person name="Hubbard S.S."/>
            <person name="Banfield J.F."/>
        </authorList>
    </citation>
    <scope>NUCLEOTIDE SEQUENCE [LARGE SCALE GENOMIC DNA]</scope>
</reference>
<feature type="domain" description="CN hydrolase" evidence="2">
    <location>
        <begin position="1"/>
        <end position="239"/>
    </location>
</feature>
<protein>
    <recommendedName>
        <fullName evidence="2">CN hydrolase domain-containing protein</fullName>
    </recommendedName>
</protein>
<dbReference type="EMBL" id="MGDB01000144">
    <property type="protein sequence ID" value="OGL38535.1"/>
    <property type="molecule type" value="Genomic_DNA"/>
</dbReference>
<evidence type="ECO:0000313" key="3">
    <source>
        <dbReference type="EMBL" id="OGL38535.1"/>
    </source>
</evidence>
<dbReference type="InterPro" id="IPR050345">
    <property type="entry name" value="Aliph_Amidase/BUP"/>
</dbReference>
<dbReference type="Pfam" id="PF00795">
    <property type="entry name" value="CN_hydrolase"/>
    <property type="match status" value="1"/>
</dbReference>
<accession>A0A1F7RAE5</accession>
<dbReference type="InterPro" id="IPR003010">
    <property type="entry name" value="C-N_Hydrolase"/>
</dbReference>
<dbReference type="PANTHER" id="PTHR43674">
    <property type="entry name" value="NITRILASE C965.09-RELATED"/>
    <property type="match status" value="1"/>
</dbReference>
<keyword evidence="1" id="KW-0378">Hydrolase</keyword>